<sequence>MDGPHINYMNYNKTENIIYEENQKEKTQHQNDEGSKNKIVKEYITWKEKRPTPKKIKNNISNINKEDLRMDMKVKNFKKESLEKIEPIGYIEFAKTKSYKNIFCKQSYNDINYNDNKKKGISKYALFEDSLKKRNQSLLLEENNNENIEHYDIMSSNDTILSSDTSLENMYEMNYNHFPYNKNSVENLDSSPSNSRKKFISKNGTKIKKTDNRRNVRSLTSSRNVRGLTSSRSNSFGCCNKFLLNNVLKSEEKSNSDSTYQKVKLLSGKKMKNRNNYYSDKDHKKCKRIPFVCKFVNCNIKNEKIQINSNTNIIDFNPLTYIANKYMENNYGNIVRNYEDHPKNYTPYSYNMSSKFIYDNKNKNSEQANKKPYLLNTFPTKSEKFYSMQNNMMMEYSNNLKERNAMNRLNVKKEKDMKKKINIIPTRTNDYINDMSNSNITTFIKYGPTKYITNPYLYKDTELSNEICDIKNNFQLKKEYKNYLNNLICYIPKHNKNIFYKKKKNFKKNKVYKKNIFEDIFKKIKLLSYAIFFCFFISSKNRSIKEQKKKQPL</sequence>
<gene>
    <name evidence="1" type="ORF">PVBDA_0600920</name>
</gene>
<evidence type="ECO:0000313" key="1">
    <source>
        <dbReference type="EMBL" id="CAD2087902.1"/>
    </source>
</evidence>
<proteinExistence type="predicted"/>
<dbReference type="AlphaFoldDB" id="A0A6V7RZY4"/>
<name>A0A6V7RZY4_PLAVN</name>
<organism evidence="1 2">
    <name type="scientific">Plasmodium vinckei brucechwatti</name>
    <dbReference type="NCBI Taxonomy" id="119398"/>
    <lineage>
        <taxon>Eukaryota</taxon>
        <taxon>Sar</taxon>
        <taxon>Alveolata</taxon>
        <taxon>Apicomplexa</taxon>
        <taxon>Aconoidasida</taxon>
        <taxon>Haemosporida</taxon>
        <taxon>Plasmodiidae</taxon>
        <taxon>Plasmodium</taxon>
        <taxon>Plasmodium (Vinckeia)</taxon>
    </lineage>
</organism>
<dbReference type="VEuPathDB" id="PlasmoDB:PVBDA_0600920"/>
<dbReference type="EMBL" id="LR865384">
    <property type="protein sequence ID" value="CAD2087902.1"/>
    <property type="molecule type" value="Genomic_DNA"/>
</dbReference>
<dbReference type="Proteomes" id="UP000515550">
    <property type="component" value="Chromosome PVBDA_06"/>
</dbReference>
<reference evidence="1 2" key="1">
    <citation type="submission" date="2020-08" db="EMBL/GenBank/DDBJ databases">
        <authorList>
            <person name="Ramaprasad A."/>
        </authorList>
    </citation>
    <scope>NUCLEOTIDE SEQUENCE [LARGE SCALE GENOMIC DNA]</scope>
</reference>
<protein>
    <submittedName>
        <fullName evidence="1">Uncharacterized protein</fullName>
    </submittedName>
</protein>
<accession>A0A6V7RZY4</accession>
<evidence type="ECO:0000313" key="2">
    <source>
        <dbReference type="Proteomes" id="UP000515550"/>
    </source>
</evidence>